<dbReference type="NCBIfam" id="NF003555">
    <property type="entry name" value="PRK05218.1"/>
    <property type="match status" value="1"/>
</dbReference>
<feature type="binding site" evidence="9">
    <location>
        <position position="93"/>
    </location>
    <ligand>
        <name>ATP</name>
        <dbReference type="ChEBI" id="CHEBI:30616"/>
    </ligand>
</feature>
<evidence type="ECO:0000256" key="4">
    <source>
        <dbReference type="ARBA" id="ARBA00022490"/>
    </source>
</evidence>
<feature type="region of interest" description="Disordered" evidence="10">
    <location>
        <begin position="220"/>
        <end position="267"/>
    </location>
</feature>
<evidence type="ECO:0000256" key="8">
    <source>
        <dbReference type="ARBA" id="ARBA00023186"/>
    </source>
</evidence>
<dbReference type="InterPro" id="IPR001404">
    <property type="entry name" value="Hsp90_fam"/>
</dbReference>
<dbReference type="FunFam" id="3.30.565.10:FF:000001">
    <property type="entry name" value="Heat shock protein HSP 90-alpha"/>
    <property type="match status" value="1"/>
</dbReference>
<dbReference type="GO" id="GO:0005524">
    <property type="term" value="F:ATP binding"/>
    <property type="evidence" value="ECO:0007669"/>
    <property type="project" value="UniProtKB-KW"/>
</dbReference>
<dbReference type="EMBL" id="GU230732">
    <property type="protein sequence ID" value="ADM26735.1"/>
    <property type="molecule type" value="Genomic_DNA"/>
</dbReference>
<name>E0XJK2_ARGPA</name>
<dbReference type="InterPro" id="IPR020575">
    <property type="entry name" value="Hsp90_N"/>
</dbReference>
<dbReference type="Pfam" id="PF13589">
    <property type="entry name" value="HATPase_c_3"/>
    <property type="match status" value="1"/>
</dbReference>
<dbReference type="HAMAP" id="MF_00505">
    <property type="entry name" value="HSP90"/>
    <property type="match status" value="1"/>
</dbReference>
<dbReference type="SMART" id="SM00387">
    <property type="entry name" value="HATPase_c"/>
    <property type="match status" value="1"/>
</dbReference>
<dbReference type="GO" id="GO:0016887">
    <property type="term" value="F:ATP hydrolysis activity"/>
    <property type="evidence" value="ECO:0007669"/>
    <property type="project" value="InterPro"/>
</dbReference>
<dbReference type="PANTHER" id="PTHR11528">
    <property type="entry name" value="HEAT SHOCK PROTEIN 90 FAMILY MEMBER"/>
    <property type="match status" value="1"/>
</dbReference>
<feature type="binding site" evidence="9">
    <location>
        <position position="107"/>
    </location>
    <ligand>
        <name>ATP</name>
        <dbReference type="ChEBI" id="CHEBI:30616"/>
    </ligand>
</feature>
<feature type="region of interest" description="Disordered" evidence="10">
    <location>
        <begin position="691"/>
        <end position="718"/>
    </location>
</feature>
<reference evidence="12" key="1">
    <citation type="submission" date="2009-11" db="EMBL/GenBank/DDBJ databases">
        <title>Identification of conserved nucleotide sequences within 3'UTR region of the cytoplasmic HSP90: design of PCR primers for amplification of HSP90 from Lepidoptera.</title>
        <authorList>
            <person name="Xu P."/>
            <person name="Li T."/>
            <person name="Huang D.W."/>
        </authorList>
    </citation>
    <scope>NUCLEOTIDE SEQUENCE</scope>
</reference>
<feature type="binding site" evidence="9">
    <location>
        <position position="101"/>
    </location>
    <ligand>
        <name>ATP</name>
        <dbReference type="ChEBI" id="CHEBI:30616"/>
    </ligand>
</feature>
<dbReference type="GO" id="GO:0140662">
    <property type="term" value="F:ATP-dependent protein folding chaperone"/>
    <property type="evidence" value="ECO:0007669"/>
    <property type="project" value="InterPro"/>
</dbReference>
<gene>
    <name evidence="12" type="primary">HSP90</name>
</gene>
<comment type="subcellular location">
    <subcellularLocation>
        <location evidence="1">Cytoplasm</location>
    </subcellularLocation>
</comment>
<evidence type="ECO:0000256" key="7">
    <source>
        <dbReference type="ARBA" id="ARBA00023016"/>
    </source>
</evidence>
<evidence type="ECO:0000259" key="11">
    <source>
        <dbReference type="SMART" id="SM00387"/>
    </source>
</evidence>
<evidence type="ECO:0000256" key="5">
    <source>
        <dbReference type="ARBA" id="ARBA00022741"/>
    </source>
</evidence>
<dbReference type="PROSITE" id="PS00298">
    <property type="entry name" value="HSP90"/>
    <property type="match status" value="1"/>
</dbReference>
<dbReference type="Pfam" id="PF00183">
    <property type="entry name" value="HSP90"/>
    <property type="match status" value="1"/>
</dbReference>
<sequence>MPEEMETQVAEVETFAFQAEIAQLMSLIINTFYSNKEIFLRELISNSSDALDKIRYESLTDPSKLDSGKELYIKIVPNKSEGTLTIIDTGIGMTKADLVNNLGTIAKSGTKAFMEALQAGADISMIGQFGVGFYSCYLVADRVTVHSKHNDDEQYMWESAAGGSFTVRPDHGEPLGRGTKIVLHVKEDLAEYMEEHKVKEIVKKHSQFIGYPIKLVVEKEREKELSDDEAEEEKKEDEKEDEKPKIEDVGEDEDEDSKDKKKKKKTIKEKYTEDEELNKTKPIWTRNADDITQEEYGDFYKSLTNDWEDHLAVKHFSVEGQLEFRALLFVPRRAPFDLFENKKRKNNIKLYVRRVFIMDNCEDLIPEYLNFIKGVVDSEDLPLNISREMLQQNKILKVIRKNLVKKCLELFEELAEDKENYKKYYEQFSKNLKLGIHEDSQNRSKLADLLRYHTSASGDEACSLKEYVSRMKENQKHIYYITGENRDQVANSSFVERVKKRGYEVVYMTEPIDEYVVQQMREYDGKTLVSVTKEGLELPEDEEEKKKREEDKVKFEGLCKVMKNILGNKVEKVVVSNRLVESPCCIVTAQYGWSANMGRIMKAQALRDTSTMGYMAAKKHLEINPDHSIVETLRQKADADKNDKAVKDLVILLYETALLSSGFTLDEPQVHASRIYRMIKLGLGIDEDEPIQVEEASAGDVPPLEGDADDASRMEEVD</sequence>
<dbReference type="InterPro" id="IPR036890">
    <property type="entry name" value="HATPase_C_sf"/>
</dbReference>
<evidence type="ECO:0000256" key="2">
    <source>
        <dbReference type="ARBA" id="ARBA00008239"/>
    </source>
</evidence>
<comment type="similarity">
    <text evidence="2">Belongs to the heat shock protein 90 family.</text>
</comment>
<accession>E0XJK2</accession>
<evidence type="ECO:0000256" key="3">
    <source>
        <dbReference type="ARBA" id="ARBA00021845"/>
    </source>
</evidence>
<feature type="binding site" evidence="9">
    <location>
        <position position="46"/>
    </location>
    <ligand>
        <name>ATP</name>
        <dbReference type="ChEBI" id="CHEBI:30616"/>
    </ligand>
</feature>
<dbReference type="FunFam" id="1.20.120.790:FF:000001">
    <property type="entry name" value="Heat shock protein 90 alpha"/>
    <property type="match status" value="1"/>
</dbReference>
<evidence type="ECO:0000256" key="1">
    <source>
        <dbReference type="ARBA" id="ARBA00004496"/>
    </source>
</evidence>
<dbReference type="InterPro" id="IPR019805">
    <property type="entry name" value="Heat_shock_protein_90_CS"/>
</dbReference>
<keyword evidence="4" id="KW-0963">Cytoplasm</keyword>
<dbReference type="GO" id="GO:0051082">
    <property type="term" value="F:unfolded protein binding"/>
    <property type="evidence" value="ECO:0007669"/>
    <property type="project" value="InterPro"/>
</dbReference>
<proteinExistence type="inferred from homology"/>
<feature type="domain" description="Histidine kinase/HSP90-like ATPase" evidence="11">
    <location>
        <begin position="35"/>
        <end position="189"/>
    </location>
</feature>
<dbReference type="InterPro" id="IPR020568">
    <property type="entry name" value="Ribosomal_Su5_D2-typ_SF"/>
</dbReference>
<dbReference type="FunFam" id="3.40.50.11260:FF:000001">
    <property type="entry name" value="Heat shock protein 90 alpha"/>
    <property type="match status" value="1"/>
</dbReference>
<organism evidence="12">
    <name type="scientific">Argynnis paphia</name>
    <name type="common">Silver-washed fritillary butterfly</name>
    <dbReference type="NCBI Taxonomy" id="171802"/>
    <lineage>
        <taxon>Eukaryota</taxon>
        <taxon>Metazoa</taxon>
        <taxon>Ecdysozoa</taxon>
        <taxon>Arthropoda</taxon>
        <taxon>Hexapoda</taxon>
        <taxon>Insecta</taxon>
        <taxon>Pterygota</taxon>
        <taxon>Neoptera</taxon>
        <taxon>Endopterygota</taxon>
        <taxon>Lepidoptera</taxon>
        <taxon>Glossata</taxon>
        <taxon>Ditrysia</taxon>
        <taxon>Papilionoidea</taxon>
        <taxon>Nymphalidae</taxon>
        <taxon>Heliconiinae</taxon>
        <taxon>Argynnini</taxon>
        <taxon>Argynnis</taxon>
    </lineage>
</organism>
<dbReference type="PIRSF" id="PIRSF002583">
    <property type="entry name" value="Hsp90"/>
    <property type="match status" value="1"/>
</dbReference>
<dbReference type="InterPro" id="IPR037196">
    <property type="entry name" value="HSP90_C"/>
</dbReference>
<evidence type="ECO:0000256" key="6">
    <source>
        <dbReference type="ARBA" id="ARBA00022840"/>
    </source>
</evidence>
<dbReference type="CDD" id="cd16927">
    <property type="entry name" value="HATPase_Hsp90-like"/>
    <property type="match status" value="1"/>
</dbReference>
<feature type="binding site" evidence="9">
    <location>
        <begin position="108"/>
        <end position="109"/>
    </location>
    <ligand>
        <name>ATP</name>
        <dbReference type="ChEBI" id="CHEBI:30616"/>
    </ligand>
</feature>
<dbReference type="GO" id="GO:0005737">
    <property type="term" value="C:cytoplasm"/>
    <property type="evidence" value="ECO:0007669"/>
    <property type="project" value="UniProtKB-SubCell"/>
</dbReference>
<evidence type="ECO:0000256" key="9">
    <source>
        <dbReference type="PIRSR" id="PIRSR002583-1"/>
    </source>
</evidence>
<dbReference type="Gene3D" id="3.30.565.10">
    <property type="entry name" value="Histidine kinase-like ATPase, C-terminal domain"/>
    <property type="match status" value="1"/>
</dbReference>
<dbReference type="Gene3D" id="3.30.230.80">
    <property type="match status" value="1"/>
</dbReference>
<dbReference type="Gene3D" id="3.40.50.11260">
    <property type="match status" value="1"/>
</dbReference>
<feature type="binding site" evidence="9">
    <location>
        <position position="387"/>
    </location>
    <ligand>
        <name>ATP</name>
        <dbReference type="ChEBI" id="CHEBI:30616"/>
    </ligand>
</feature>
<feature type="binding site" evidence="9">
    <location>
        <position position="42"/>
    </location>
    <ligand>
        <name>ATP</name>
        <dbReference type="ChEBI" id="CHEBI:30616"/>
    </ligand>
</feature>
<evidence type="ECO:0000313" key="12">
    <source>
        <dbReference type="EMBL" id="ADM26735.1"/>
    </source>
</evidence>
<keyword evidence="7 12" id="KW-0346">Stress response</keyword>
<feature type="binding site" evidence="9">
    <location>
        <position position="88"/>
    </location>
    <ligand>
        <name>ATP</name>
        <dbReference type="ChEBI" id="CHEBI:30616"/>
    </ligand>
</feature>
<dbReference type="SUPFAM" id="SSF54211">
    <property type="entry name" value="Ribosomal protein S5 domain 2-like"/>
    <property type="match status" value="1"/>
</dbReference>
<keyword evidence="8" id="KW-0143">Chaperone</keyword>
<feature type="compositionally biased region" description="Basic and acidic residues" evidence="10">
    <location>
        <begin position="232"/>
        <end position="248"/>
    </location>
</feature>
<keyword evidence="5 9" id="KW-0547">Nucleotide-binding</keyword>
<keyword evidence="6 9" id="KW-0067">ATP-binding</keyword>
<feature type="binding site" evidence="9">
    <location>
        <position position="179"/>
    </location>
    <ligand>
        <name>ATP</name>
        <dbReference type="ChEBI" id="CHEBI:30616"/>
    </ligand>
</feature>
<dbReference type="AlphaFoldDB" id="E0XJK2"/>
<dbReference type="SUPFAM" id="SSF55874">
    <property type="entry name" value="ATPase domain of HSP90 chaperone/DNA topoisomerase II/histidine kinase"/>
    <property type="match status" value="1"/>
</dbReference>
<feature type="binding site" evidence="9">
    <location>
        <begin position="128"/>
        <end position="133"/>
    </location>
    <ligand>
        <name>ATP</name>
        <dbReference type="ChEBI" id="CHEBI:30616"/>
    </ligand>
</feature>
<dbReference type="PRINTS" id="PR00775">
    <property type="entry name" value="HEATSHOCK90"/>
</dbReference>
<dbReference type="Gene3D" id="1.20.120.790">
    <property type="entry name" value="Heat shock protein 90, C-terminal domain"/>
    <property type="match status" value="1"/>
</dbReference>
<dbReference type="GO" id="GO:0101031">
    <property type="term" value="C:protein folding chaperone complex"/>
    <property type="evidence" value="ECO:0007669"/>
    <property type="project" value="UniProtKB-ARBA"/>
</dbReference>
<dbReference type="SUPFAM" id="SSF110942">
    <property type="entry name" value="HSP90 C-terminal domain"/>
    <property type="match status" value="1"/>
</dbReference>
<evidence type="ECO:0000256" key="10">
    <source>
        <dbReference type="SAM" id="MobiDB-lite"/>
    </source>
</evidence>
<protein>
    <recommendedName>
        <fullName evidence="3">Heat shock protein 83</fullName>
    </recommendedName>
</protein>
<dbReference type="FunFam" id="3.30.230.80:FF:000001">
    <property type="entry name" value="Heat shock protein 90 alpha"/>
    <property type="match status" value="1"/>
</dbReference>
<dbReference type="InterPro" id="IPR003594">
    <property type="entry name" value="HATPase_dom"/>
</dbReference>